<dbReference type="SUPFAM" id="SSF100910">
    <property type="entry name" value="Chemosensory protein Csp2"/>
    <property type="match status" value="1"/>
</dbReference>
<dbReference type="Gene3D" id="1.10.2080.10">
    <property type="entry name" value="Insect odorant-binding protein A10/Ejaculatory bulb-specific protein 3"/>
    <property type="match status" value="1"/>
</dbReference>
<reference evidence="2" key="2">
    <citation type="submission" date="2022-06" db="UniProtKB">
        <authorList>
            <consortium name="EnsemblMetazoa"/>
        </authorList>
    </citation>
    <scope>IDENTIFICATION</scope>
</reference>
<dbReference type="RefSeq" id="XP_001951447.2">
    <property type="nucleotide sequence ID" value="XM_001951412.4"/>
</dbReference>
<organism evidence="2 3">
    <name type="scientific">Acyrthosiphon pisum</name>
    <name type="common">Pea aphid</name>
    <dbReference type="NCBI Taxonomy" id="7029"/>
    <lineage>
        <taxon>Eukaryota</taxon>
        <taxon>Metazoa</taxon>
        <taxon>Ecdysozoa</taxon>
        <taxon>Arthropoda</taxon>
        <taxon>Hexapoda</taxon>
        <taxon>Insecta</taxon>
        <taxon>Pterygota</taxon>
        <taxon>Neoptera</taxon>
        <taxon>Paraneoptera</taxon>
        <taxon>Hemiptera</taxon>
        <taxon>Sternorrhyncha</taxon>
        <taxon>Aphidomorpha</taxon>
        <taxon>Aphidoidea</taxon>
        <taxon>Aphididae</taxon>
        <taxon>Macrosiphini</taxon>
        <taxon>Acyrthosiphon</taxon>
    </lineage>
</organism>
<protein>
    <submittedName>
        <fullName evidence="2">Uncharacterized protein</fullName>
    </submittedName>
</protein>
<name>A0A8R2A9J4_ACYPI</name>
<dbReference type="OrthoDB" id="6344725at2759"/>
<reference evidence="3" key="1">
    <citation type="submission" date="2010-06" db="EMBL/GenBank/DDBJ databases">
        <authorList>
            <person name="Jiang H."/>
            <person name="Abraham K."/>
            <person name="Ali S."/>
            <person name="Alsbrooks S.L."/>
            <person name="Anim B.N."/>
            <person name="Anosike U.S."/>
            <person name="Attaway T."/>
            <person name="Bandaranaike D.P."/>
            <person name="Battles P.K."/>
            <person name="Bell S.N."/>
            <person name="Bell A.V."/>
            <person name="Beltran B."/>
            <person name="Bickham C."/>
            <person name="Bustamante Y."/>
            <person name="Caleb T."/>
            <person name="Canada A."/>
            <person name="Cardenas V."/>
            <person name="Carter K."/>
            <person name="Chacko J."/>
            <person name="Chandrabose M.N."/>
            <person name="Chavez D."/>
            <person name="Chavez A."/>
            <person name="Chen L."/>
            <person name="Chu H.-S."/>
            <person name="Claassen K.J."/>
            <person name="Cockrell R."/>
            <person name="Collins M."/>
            <person name="Cooper J.A."/>
            <person name="Cree A."/>
            <person name="Curry S.M."/>
            <person name="Da Y."/>
            <person name="Dao M.D."/>
            <person name="Das B."/>
            <person name="Davila M.-L."/>
            <person name="Davy-Carroll L."/>
            <person name="Denson S."/>
            <person name="Dinh H."/>
            <person name="Ebong V.E."/>
            <person name="Edwards J.R."/>
            <person name="Egan A."/>
            <person name="El-Daye J."/>
            <person name="Escobedo L."/>
            <person name="Fernandez S."/>
            <person name="Fernando P.R."/>
            <person name="Flagg N."/>
            <person name="Forbes L.D."/>
            <person name="Fowler R.G."/>
            <person name="Fu Q."/>
            <person name="Gabisi R.A."/>
            <person name="Ganer J."/>
            <person name="Garbino Pronczuk A."/>
            <person name="Garcia R.M."/>
            <person name="Garner T."/>
            <person name="Garrett T.E."/>
            <person name="Gonzalez D.A."/>
            <person name="Hamid H."/>
            <person name="Hawkins E.S."/>
            <person name="Hirani K."/>
            <person name="Hogues M.E."/>
            <person name="Hollins B."/>
            <person name="Hsiao C.-H."/>
            <person name="Jabil R."/>
            <person name="James M.L."/>
            <person name="Jhangiani S.N."/>
            <person name="Johnson B."/>
            <person name="Johnson Q."/>
            <person name="Joshi V."/>
            <person name="Kalu J.B."/>
            <person name="Kam C."/>
            <person name="Kashfia A."/>
            <person name="Keebler J."/>
            <person name="Kisamo H."/>
            <person name="Kovar C.L."/>
            <person name="Lago L.A."/>
            <person name="Lai C.-Y."/>
            <person name="Laidlaw J."/>
            <person name="Lara F."/>
            <person name="Le T.-K."/>
            <person name="Lee S.L."/>
            <person name="Legall F.H."/>
            <person name="Lemon S.J."/>
            <person name="Lewis L.R."/>
            <person name="Li B."/>
            <person name="Liu Y."/>
            <person name="Liu Y.-S."/>
            <person name="Lopez J."/>
            <person name="Lozado R.J."/>
            <person name="Lu J."/>
            <person name="Madu R.C."/>
            <person name="Maheshwari M."/>
            <person name="Maheshwari R."/>
            <person name="Malloy K."/>
            <person name="Martinez E."/>
            <person name="Mathew T."/>
            <person name="Mercado I.C."/>
            <person name="Mercado C."/>
            <person name="Meyer B."/>
            <person name="Montgomery K."/>
            <person name="Morgan M.B."/>
            <person name="Munidasa M."/>
            <person name="Nazareth L.V."/>
            <person name="Nelson J."/>
            <person name="Ng B.M."/>
            <person name="Nguyen N.B."/>
            <person name="Nguyen P.Q."/>
            <person name="Nguyen T."/>
            <person name="Obregon M."/>
            <person name="Okwuonu G.O."/>
            <person name="Onwere C.G."/>
            <person name="Orozco G."/>
            <person name="Parra A."/>
            <person name="Patel S."/>
            <person name="Patil S."/>
            <person name="Perez A."/>
            <person name="Perez Y."/>
            <person name="Pham C."/>
            <person name="Primus E.L."/>
            <person name="Pu L.-L."/>
            <person name="Puazo M."/>
            <person name="Qin X."/>
            <person name="Quiroz J.B."/>
            <person name="Reese J."/>
            <person name="Richards S."/>
            <person name="Rives C.M."/>
            <person name="Robberts R."/>
            <person name="Ruiz S.J."/>
            <person name="Ruiz M.J."/>
            <person name="Santibanez J."/>
            <person name="Schneider B.W."/>
            <person name="Sisson I."/>
            <person name="Smith M."/>
            <person name="Sodergren E."/>
            <person name="Song X.-Z."/>
            <person name="Song B.B."/>
            <person name="Summersgill H."/>
            <person name="Thelus R."/>
            <person name="Thornton R.D."/>
            <person name="Trejos Z.Y."/>
            <person name="Usmani K."/>
            <person name="Vattathil S."/>
            <person name="Villasana D."/>
            <person name="Walker D.L."/>
            <person name="Wang S."/>
            <person name="Wang K."/>
            <person name="White C.S."/>
            <person name="Williams A.C."/>
            <person name="Williamson J."/>
            <person name="Wilson K."/>
            <person name="Woghiren I.O."/>
            <person name="Woodworth J.R."/>
            <person name="Worley K.C."/>
            <person name="Wright R.A."/>
            <person name="Wu W."/>
            <person name="Young L."/>
            <person name="Zhang L."/>
            <person name="Zhang J."/>
            <person name="Zhu Y."/>
            <person name="Muzny D.M."/>
            <person name="Weinstock G."/>
            <person name="Gibbs R.A."/>
        </authorList>
    </citation>
    <scope>NUCLEOTIDE SEQUENCE [LARGE SCALE GENOMIC DNA]</scope>
    <source>
        <strain evidence="3">LSR1</strain>
    </source>
</reference>
<dbReference type="AlphaFoldDB" id="A0A8R2A9J4"/>
<evidence type="ECO:0000256" key="1">
    <source>
        <dbReference type="SAM" id="SignalP"/>
    </source>
</evidence>
<feature type="chain" id="PRO_5035940201" evidence="1">
    <location>
        <begin position="38"/>
        <end position="163"/>
    </location>
</feature>
<proteinExistence type="predicted"/>
<dbReference type="KEGG" id="api:100158928"/>
<evidence type="ECO:0000313" key="2">
    <source>
        <dbReference type="EnsemblMetazoa" id="XP_001951447.2"/>
    </source>
</evidence>
<dbReference type="PANTHER" id="PTHR11257:SF13">
    <property type="entry name" value="GEO07322P1"/>
    <property type="match status" value="1"/>
</dbReference>
<evidence type="ECO:0000313" key="3">
    <source>
        <dbReference type="Proteomes" id="UP000007819"/>
    </source>
</evidence>
<dbReference type="Pfam" id="PF03392">
    <property type="entry name" value="OS-D"/>
    <property type="match status" value="1"/>
</dbReference>
<dbReference type="Proteomes" id="UP000007819">
    <property type="component" value="Chromosome A1"/>
</dbReference>
<keyword evidence="1" id="KW-0732">Signal</keyword>
<keyword evidence="3" id="KW-1185">Reference proteome</keyword>
<feature type="signal peptide" evidence="1">
    <location>
        <begin position="1"/>
        <end position="37"/>
    </location>
</feature>
<accession>A0A8R2A9J4</accession>
<dbReference type="EnsemblMetazoa" id="XM_001951412.5">
    <property type="protein sequence ID" value="XP_001951447.2"/>
    <property type="gene ID" value="LOC100158928"/>
</dbReference>
<dbReference type="GeneID" id="100158928"/>
<sequence length="163" mass="18653">MTNNNMNCPRSRPEIFSLLAVTTIAAVLVHQPAKVYCADGTIYPSQQQQQQTMMFTAPSGYYLSTYDNLDVGHLLRNKKVVSGFVKCFVNEGPCTPDGKLVKAYLLPEIIRTVCGKCTPRQKDMSRAVLRHLYTYRRADFDKIMQIYDTDNKKNEIINFMNQK</sequence>
<dbReference type="InterPro" id="IPR036682">
    <property type="entry name" value="OS_D_A10/PebIII_sf"/>
</dbReference>
<dbReference type="PANTHER" id="PTHR11257">
    <property type="entry name" value="CHEMOSENSORY PROTEIN-RELATED"/>
    <property type="match status" value="1"/>
</dbReference>
<dbReference type="InterPro" id="IPR005055">
    <property type="entry name" value="A10/PebIII"/>
</dbReference>